<proteinExistence type="predicted"/>
<reference evidence="1 2" key="1">
    <citation type="journal article" date="2023" name="Genes (Basel)">
        <title>Chromosome-Level Genome Assembly and Circadian Gene Repertoire of the Patagonia Blennie Eleginops maclovinus-The Closest Ancestral Proxy of Antarctic Cryonotothenioids.</title>
        <authorList>
            <person name="Cheng C.C."/>
            <person name="Rivera-Colon A.G."/>
            <person name="Minhas B.F."/>
            <person name="Wilson L."/>
            <person name="Rayamajhi N."/>
            <person name="Vargas-Chacoff L."/>
            <person name="Catchen J.M."/>
        </authorList>
    </citation>
    <scope>NUCLEOTIDE SEQUENCE [LARGE SCALE GENOMIC DNA]</scope>
    <source>
        <strain evidence="1">JMC-PN-2008</strain>
    </source>
</reference>
<protein>
    <submittedName>
        <fullName evidence="1">Uncharacterized protein</fullName>
    </submittedName>
</protein>
<accession>A0AAN7X861</accession>
<comment type="caution">
    <text evidence="1">The sequence shown here is derived from an EMBL/GenBank/DDBJ whole genome shotgun (WGS) entry which is preliminary data.</text>
</comment>
<name>A0AAN7X861_ELEMC</name>
<evidence type="ECO:0000313" key="1">
    <source>
        <dbReference type="EMBL" id="KAK5854740.1"/>
    </source>
</evidence>
<evidence type="ECO:0000313" key="2">
    <source>
        <dbReference type="Proteomes" id="UP001346869"/>
    </source>
</evidence>
<organism evidence="1 2">
    <name type="scientific">Eleginops maclovinus</name>
    <name type="common">Patagonian blennie</name>
    <name type="synonym">Eleginus maclovinus</name>
    <dbReference type="NCBI Taxonomy" id="56733"/>
    <lineage>
        <taxon>Eukaryota</taxon>
        <taxon>Metazoa</taxon>
        <taxon>Chordata</taxon>
        <taxon>Craniata</taxon>
        <taxon>Vertebrata</taxon>
        <taxon>Euteleostomi</taxon>
        <taxon>Actinopterygii</taxon>
        <taxon>Neopterygii</taxon>
        <taxon>Teleostei</taxon>
        <taxon>Neoteleostei</taxon>
        <taxon>Acanthomorphata</taxon>
        <taxon>Eupercaria</taxon>
        <taxon>Perciformes</taxon>
        <taxon>Notothenioidei</taxon>
        <taxon>Eleginopidae</taxon>
        <taxon>Eleginops</taxon>
    </lineage>
</organism>
<sequence>MEGVWCEPCLLVVHYKDKQLVRHKKRWSQVMYLYYLLDWKVSTKYYKRWGKGGDEDELKSFRRRKTTPTSWL</sequence>
<keyword evidence="2" id="KW-1185">Reference proteome</keyword>
<gene>
    <name evidence="1" type="ORF">PBY51_004910</name>
</gene>
<dbReference type="Proteomes" id="UP001346869">
    <property type="component" value="Unassembled WGS sequence"/>
</dbReference>
<dbReference type="EMBL" id="JAUZQC010000018">
    <property type="protein sequence ID" value="KAK5854740.1"/>
    <property type="molecule type" value="Genomic_DNA"/>
</dbReference>
<dbReference type="AlphaFoldDB" id="A0AAN7X861"/>
<reference evidence="1 2" key="2">
    <citation type="journal article" date="2023" name="Mol. Biol. Evol.">
        <title>Genomics of Secondarily Temperate Adaptation in the Only Non-Antarctic Icefish.</title>
        <authorList>
            <person name="Rivera-Colon A.G."/>
            <person name="Rayamajhi N."/>
            <person name="Minhas B.F."/>
            <person name="Madrigal G."/>
            <person name="Bilyk K.T."/>
            <person name="Yoon V."/>
            <person name="Hune M."/>
            <person name="Gregory S."/>
            <person name="Cheng C.H.C."/>
            <person name="Catchen J.M."/>
        </authorList>
    </citation>
    <scope>NUCLEOTIDE SEQUENCE [LARGE SCALE GENOMIC DNA]</scope>
    <source>
        <strain evidence="1">JMC-PN-2008</strain>
    </source>
</reference>